<protein>
    <recommendedName>
        <fullName evidence="4">Peptidyl-prolyl cis-trans isomerase</fullName>
        <shortName evidence="4">PPIase</shortName>
        <ecNumber evidence="4">5.2.1.8</ecNumber>
    </recommendedName>
</protein>
<feature type="signal peptide" evidence="4">
    <location>
        <begin position="1"/>
        <end position="23"/>
    </location>
</feature>
<evidence type="ECO:0000256" key="2">
    <source>
        <dbReference type="ARBA" id="ARBA00023110"/>
    </source>
</evidence>
<dbReference type="PROSITE" id="PS50072">
    <property type="entry name" value="CSA_PPIASE_2"/>
    <property type="match status" value="1"/>
</dbReference>
<feature type="chain" id="PRO_5011816032" description="Peptidyl-prolyl cis-trans isomerase" evidence="4">
    <location>
        <begin position="24"/>
        <end position="206"/>
    </location>
</feature>
<dbReference type="AlphaFoldDB" id="A0A1Y1QMA8"/>
<evidence type="ECO:0000259" key="5">
    <source>
        <dbReference type="PROSITE" id="PS50072"/>
    </source>
</evidence>
<comment type="catalytic activity">
    <reaction evidence="4">
        <text>[protein]-peptidylproline (omega=180) = [protein]-peptidylproline (omega=0)</text>
        <dbReference type="Rhea" id="RHEA:16237"/>
        <dbReference type="Rhea" id="RHEA-COMP:10747"/>
        <dbReference type="Rhea" id="RHEA-COMP:10748"/>
        <dbReference type="ChEBI" id="CHEBI:83833"/>
        <dbReference type="ChEBI" id="CHEBI:83834"/>
        <dbReference type="EC" id="5.2.1.8"/>
    </reaction>
</comment>
<keyword evidence="2 4" id="KW-0697">Rotamase</keyword>
<dbReference type="EMBL" id="MTEJ01000162">
    <property type="protein sequence ID" value="OQX08870.1"/>
    <property type="molecule type" value="Genomic_DNA"/>
</dbReference>
<reference evidence="6 7" key="1">
    <citation type="submission" date="2017-01" db="EMBL/GenBank/DDBJ databases">
        <title>Novel large sulfur bacteria in the metagenomes of groundwater-fed chemosynthetic microbial mats in the Lake Huron basin.</title>
        <authorList>
            <person name="Sharrar A.M."/>
            <person name="Flood B.E."/>
            <person name="Bailey J.V."/>
            <person name="Jones D.S."/>
            <person name="Biddanda B."/>
            <person name="Ruberg S.A."/>
            <person name="Marcus D.N."/>
            <person name="Dick G.J."/>
        </authorList>
    </citation>
    <scope>NUCLEOTIDE SEQUENCE [LARGE SCALE GENOMIC DNA]</scope>
    <source>
        <strain evidence="6">A8</strain>
    </source>
</reference>
<dbReference type="PROSITE" id="PS51257">
    <property type="entry name" value="PROKAR_LIPOPROTEIN"/>
    <property type="match status" value="1"/>
</dbReference>
<dbReference type="Pfam" id="PF00160">
    <property type="entry name" value="Pro_isomerase"/>
    <property type="match status" value="1"/>
</dbReference>
<evidence type="ECO:0000313" key="6">
    <source>
        <dbReference type="EMBL" id="OQX08870.1"/>
    </source>
</evidence>
<accession>A0A1Y1QMA8</accession>
<dbReference type="PROSITE" id="PS00170">
    <property type="entry name" value="CSA_PPIASE_1"/>
    <property type="match status" value="1"/>
</dbReference>
<dbReference type="InterPro" id="IPR020892">
    <property type="entry name" value="Cyclophilin-type_PPIase_CS"/>
</dbReference>
<name>A0A1Y1QMA8_9GAMM</name>
<dbReference type="Proteomes" id="UP000192491">
    <property type="component" value="Unassembled WGS sequence"/>
</dbReference>
<dbReference type="SUPFAM" id="SSF50891">
    <property type="entry name" value="Cyclophilin-like"/>
    <property type="match status" value="1"/>
</dbReference>
<dbReference type="Gene3D" id="2.40.100.10">
    <property type="entry name" value="Cyclophilin-like"/>
    <property type="match status" value="1"/>
</dbReference>
<comment type="caution">
    <text evidence="6">The sequence shown here is derived from an EMBL/GenBank/DDBJ whole genome shotgun (WGS) entry which is preliminary data.</text>
</comment>
<comment type="similarity">
    <text evidence="1 4">Belongs to the cyclophilin-type PPIase family.</text>
</comment>
<gene>
    <name evidence="6" type="ORF">BWK73_24325</name>
</gene>
<dbReference type="InterPro" id="IPR002130">
    <property type="entry name" value="Cyclophilin-type_PPIase_dom"/>
</dbReference>
<proteinExistence type="inferred from homology"/>
<dbReference type="CDD" id="cd01920">
    <property type="entry name" value="cyclophilin_EcCYP_like"/>
    <property type="match status" value="1"/>
</dbReference>
<keyword evidence="4" id="KW-0732">Signal</keyword>
<dbReference type="InterPro" id="IPR029000">
    <property type="entry name" value="Cyclophilin-like_dom_sf"/>
</dbReference>
<dbReference type="GO" id="GO:0003755">
    <property type="term" value="F:peptidyl-prolyl cis-trans isomerase activity"/>
    <property type="evidence" value="ECO:0007669"/>
    <property type="project" value="UniProtKB-UniRule"/>
</dbReference>
<organism evidence="6 7">
    <name type="scientific">Thiothrix lacustris</name>
    <dbReference type="NCBI Taxonomy" id="525917"/>
    <lineage>
        <taxon>Bacteria</taxon>
        <taxon>Pseudomonadati</taxon>
        <taxon>Pseudomonadota</taxon>
        <taxon>Gammaproteobacteria</taxon>
        <taxon>Thiotrichales</taxon>
        <taxon>Thiotrichaceae</taxon>
        <taxon>Thiothrix</taxon>
    </lineage>
</organism>
<sequence length="206" mass="21872">MKRLFAFILALTLSMVGCGGSNAADKADAKATTGGNMSANPIILIETTKGNIKIELDAAAAPKTVENILAYVNDGFYTGTIFHRVIPGFMVQGGGMTATMQEKADKRAPVQNEADNGLKNDRGTLAMARTSDPHSGSSQFFINVKNNDFLNFRSKTPQGWGYAVFGKVTEGMDVVDAIVGVKTGNFGPHGDVPVEPILMNKVSVVE</sequence>
<dbReference type="InterPro" id="IPR044665">
    <property type="entry name" value="E_coli_cyclophilin_A-like"/>
</dbReference>
<evidence type="ECO:0000256" key="1">
    <source>
        <dbReference type="ARBA" id="ARBA00007365"/>
    </source>
</evidence>
<evidence type="ECO:0000313" key="7">
    <source>
        <dbReference type="Proteomes" id="UP000192491"/>
    </source>
</evidence>
<evidence type="ECO:0000256" key="4">
    <source>
        <dbReference type="RuleBase" id="RU363019"/>
    </source>
</evidence>
<dbReference type="EC" id="5.2.1.8" evidence="4"/>
<dbReference type="PANTHER" id="PTHR43246">
    <property type="entry name" value="PEPTIDYL-PROLYL CIS-TRANS ISOMERASE CYP38, CHLOROPLASTIC"/>
    <property type="match status" value="1"/>
</dbReference>
<evidence type="ECO:0000256" key="3">
    <source>
        <dbReference type="ARBA" id="ARBA00023235"/>
    </source>
</evidence>
<dbReference type="PRINTS" id="PR00153">
    <property type="entry name" value="CSAPPISMRASE"/>
</dbReference>
<comment type="function">
    <text evidence="4">PPIases accelerate the folding of proteins. It catalyzes the cis-trans isomerization of proline imidic peptide bonds in oligopeptides.</text>
</comment>
<feature type="domain" description="PPIase cyclophilin-type" evidence="5">
    <location>
        <begin position="50"/>
        <end position="204"/>
    </location>
</feature>
<dbReference type="GO" id="GO:0006457">
    <property type="term" value="P:protein folding"/>
    <property type="evidence" value="ECO:0007669"/>
    <property type="project" value="InterPro"/>
</dbReference>
<keyword evidence="3 4" id="KW-0413">Isomerase</keyword>